<dbReference type="InterPro" id="IPR041698">
    <property type="entry name" value="Methyltransf_25"/>
</dbReference>
<dbReference type="WBParaSite" id="MhA1_Contig25.frz3.gene27">
    <property type="protein sequence ID" value="MhA1_Contig25.frz3.gene27"/>
    <property type="gene ID" value="MhA1_Contig25.frz3.gene27"/>
</dbReference>
<sequence length="245" mass="28509">MLRKIILEMLIYDYILEVGFGRGNGVELILEKVFPGNGQYYGIELSNYMADVTSSEMLDDITRTKAMFSQVGMFNFLPYNTDFFNALFHIDVFYAWNTKNLKENCEEFYRVLKPGCPLFCAMDLRKLHRLAEYRILSKFDYDPMRYVETLEQSGFGCIKLEYERIDKNSNLDSSANDKAREILLIHATKPLKKREILPAKILEALETDIRRTELDESISKSISGQSKEVLNQRKNLMLNLDDETS</sequence>
<dbReference type="OMA" id="GCIKLEY"/>
<dbReference type="InterPro" id="IPR029063">
    <property type="entry name" value="SAM-dependent_MTases_sf"/>
</dbReference>
<protein>
    <submittedName>
        <fullName evidence="3">Methyltransf_25 domain-containing protein</fullName>
    </submittedName>
</protein>
<organism evidence="2 3">
    <name type="scientific">Meloidogyne hapla</name>
    <name type="common">Root-knot nematode worm</name>
    <dbReference type="NCBI Taxonomy" id="6305"/>
    <lineage>
        <taxon>Eukaryota</taxon>
        <taxon>Metazoa</taxon>
        <taxon>Ecdysozoa</taxon>
        <taxon>Nematoda</taxon>
        <taxon>Chromadorea</taxon>
        <taxon>Rhabditida</taxon>
        <taxon>Tylenchina</taxon>
        <taxon>Tylenchomorpha</taxon>
        <taxon>Tylenchoidea</taxon>
        <taxon>Meloidogynidae</taxon>
        <taxon>Meloidogyninae</taxon>
        <taxon>Meloidogyne</taxon>
    </lineage>
</organism>
<dbReference type="AlphaFoldDB" id="A0A1I8BI19"/>
<dbReference type="Pfam" id="PF13649">
    <property type="entry name" value="Methyltransf_25"/>
    <property type="match status" value="1"/>
</dbReference>
<proteinExistence type="predicted"/>
<dbReference type="SUPFAM" id="SSF53335">
    <property type="entry name" value="S-adenosyl-L-methionine-dependent methyltransferases"/>
    <property type="match status" value="1"/>
</dbReference>
<dbReference type="Gene3D" id="3.40.50.150">
    <property type="entry name" value="Vaccinia Virus protein VP39"/>
    <property type="match status" value="1"/>
</dbReference>
<evidence type="ECO:0000259" key="1">
    <source>
        <dbReference type="Pfam" id="PF13649"/>
    </source>
</evidence>
<evidence type="ECO:0000313" key="2">
    <source>
        <dbReference type="Proteomes" id="UP000095281"/>
    </source>
</evidence>
<accession>A0A1I8BI19</accession>
<evidence type="ECO:0000313" key="3">
    <source>
        <dbReference type="WBParaSite" id="MhA1_Contig25.frz3.gene27"/>
    </source>
</evidence>
<name>A0A1I8BI19_MELHA</name>
<keyword evidence="2" id="KW-1185">Reference proteome</keyword>
<feature type="domain" description="Methyltransferase" evidence="1">
    <location>
        <begin position="15"/>
        <end position="115"/>
    </location>
</feature>
<dbReference type="Proteomes" id="UP000095281">
    <property type="component" value="Unplaced"/>
</dbReference>
<reference evidence="3" key="1">
    <citation type="submission" date="2016-11" db="UniProtKB">
        <authorList>
            <consortium name="WormBaseParasite"/>
        </authorList>
    </citation>
    <scope>IDENTIFICATION</scope>
</reference>